<dbReference type="RefSeq" id="WP_354193459.1">
    <property type="nucleotide sequence ID" value="NZ_JBEPML010000003.1"/>
</dbReference>
<sequence>MSERLEDIAAAMVADGKGILAADESSGTIKKRFDVIGVESTENNRRDYRELMFRAKEAMSQYISGVILYDETIRQKAADGTPLVDIIKAAGAIPGIKVDAGAKPLAGFPGDTITEGLDGLRERLAEYHKLGARFAKWRAVIDINEEEGVPSGYAIDANCHALARYAALCQEAGIVPIVEPEVLMDGAHDIDTCYEVTKVTLLQLYAELNAADVVLEGTILKPNMVIAGKKSGTKNSPEEVAEKTIRLFRETVPCAVPGIAFLSGGQSDEEATANLNAINAIGPHPWKLTFSYGRALQAAPQKAWSGKADNVAAAQAAFTHRARMNSLAALGKWQDSLEKAA</sequence>
<keyword evidence="5 6" id="KW-0456">Lyase</keyword>
<protein>
    <recommendedName>
        <fullName evidence="3 6">Fructose-bisphosphate aldolase</fullName>
        <ecNumber evidence="3 6">4.1.2.13</ecNumber>
    </recommendedName>
</protein>
<evidence type="ECO:0000256" key="4">
    <source>
        <dbReference type="ARBA" id="ARBA00023152"/>
    </source>
</evidence>
<evidence type="ECO:0000256" key="2">
    <source>
        <dbReference type="ARBA" id="ARBA00010387"/>
    </source>
</evidence>
<name>A0ABV2MWL1_9HYPH</name>
<reference evidence="7 8" key="1">
    <citation type="submission" date="2024-06" db="EMBL/GenBank/DDBJ databases">
        <title>Genomic Encyclopedia of Type Strains, Phase IV (KMG-IV): sequencing the most valuable type-strain genomes for metagenomic binning, comparative biology and taxonomic classification.</title>
        <authorList>
            <person name="Goeker M."/>
        </authorList>
    </citation>
    <scope>NUCLEOTIDE SEQUENCE [LARGE SCALE GENOMIC DNA]</scope>
    <source>
        <strain evidence="7 8">DSM 27865</strain>
    </source>
</reference>
<dbReference type="NCBIfam" id="NF033379">
    <property type="entry name" value="FrucBisAld_I"/>
    <property type="match status" value="1"/>
</dbReference>
<dbReference type="EC" id="4.1.2.13" evidence="3 6"/>
<dbReference type="Pfam" id="PF00274">
    <property type="entry name" value="Glycolytic"/>
    <property type="match status" value="1"/>
</dbReference>
<comment type="pathway">
    <text evidence="1">Carbohydrate degradation; glycolysis; D-glyceraldehyde 3-phosphate and glycerone phosphate from D-glucose: step 4/4.</text>
</comment>
<evidence type="ECO:0000313" key="8">
    <source>
        <dbReference type="Proteomes" id="UP001549076"/>
    </source>
</evidence>
<organism evidence="7 8">
    <name type="scientific">Aquamicrobium terrae</name>
    <dbReference type="NCBI Taxonomy" id="1324945"/>
    <lineage>
        <taxon>Bacteria</taxon>
        <taxon>Pseudomonadati</taxon>
        <taxon>Pseudomonadota</taxon>
        <taxon>Alphaproteobacteria</taxon>
        <taxon>Hyphomicrobiales</taxon>
        <taxon>Phyllobacteriaceae</taxon>
        <taxon>Aquamicrobium</taxon>
    </lineage>
</organism>
<dbReference type="PANTHER" id="PTHR11627">
    <property type="entry name" value="FRUCTOSE-BISPHOSPHATE ALDOLASE"/>
    <property type="match status" value="1"/>
</dbReference>
<keyword evidence="8" id="KW-1185">Reference proteome</keyword>
<dbReference type="InterPro" id="IPR013785">
    <property type="entry name" value="Aldolase_TIM"/>
</dbReference>
<dbReference type="Gene3D" id="3.20.20.70">
    <property type="entry name" value="Aldolase class I"/>
    <property type="match status" value="1"/>
</dbReference>
<evidence type="ECO:0000256" key="1">
    <source>
        <dbReference type="ARBA" id="ARBA00004714"/>
    </source>
</evidence>
<evidence type="ECO:0000256" key="5">
    <source>
        <dbReference type="ARBA" id="ARBA00023239"/>
    </source>
</evidence>
<accession>A0ABV2MWL1</accession>
<keyword evidence="4 6" id="KW-0324">Glycolysis</keyword>
<dbReference type="SUPFAM" id="SSF51569">
    <property type="entry name" value="Aldolase"/>
    <property type="match status" value="1"/>
</dbReference>
<comment type="caution">
    <text evidence="7">The sequence shown here is derived from an EMBL/GenBank/DDBJ whole genome shotgun (WGS) entry which is preliminary data.</text>
</comment>
<dbReference type="GO" id="GO:0004332">
    <property type="term" value="F:fructose-bisphosphate aldolase activity"/>
    <property type="evidence" value="ECO:0007669"/>
    <property type="project" value="UniProtKB-EC"/>
</dbReference>
<evidence type="ECO:0000313" key="7">
    <source>
        <dbReference type="EMBL" id="MET3791166.1"/>
    </source>
</evidence>
<comment type="catalytic activity">
    <reaction evidence="6">
        <text>beta-D-fructose 1,6-bisphosphate = D-glyceraldehyde 3-phosphate + dihydroxyacetone phosphate</text>
        <dbReference type="Rhea" id="RHEA:14729"/>
        <dbReference type="ChEBI" id="CHEBI:32966"/>
        <dbReference type="ChEBI" id="CHEBI:57642"/>
        <dbReference type="ChEBI" id="CHEBI:59776"/>
        <dbReference type="EC" id="4.1.2.13"/>
    </reaction>
</comment>
<gene>
    <name evidence="7" type="ORF">ABID37_001369</name>
</gene>
<evidence type="ECO:0000256" key="3">
    <source>
        <dbReference type="ARBA" id="ARBA00013068"/>
    </source>
</evidence>
<dbReference type="EMBL" id="JBEPML010000003">
    <property type="protein sequence ID" value="MET3791166.1"/>
    <property type="molecule type" value="Genomic_DNA"/>
</dbReference>
<dbReference type="InterPro" id="IPR029768">
    <property type="entry name" value="Aldolase_I_AS"/>
</dbReference>
<dbReference type="PROSITE" id="PS00158">
    <property type="entry name" value="ALDOLASE_CLASS_I"/>
    <property type="match status" value="1"/>
</dbReference>
<proteinExistence type="inferred from homology"/>
<dbReference type="InterPro" id="IPR000741">
    <property type="entry name" value="FBA_I"/>
</dbReference>
<comment type="similarity">
    <text evidence="2 6">Belongs to the class I fructose-bisphosphate aldolase family.</text>
</comment>
<dbReference type="Proteomes" id="UP001549076">
    <property type="component" value="Unassembled WGS sequence"/>
</dbReference>
<dbReference type="CDD" id="cd00948">
    <property type="entry name" value="FBP_aldolase_I_a"/>
    <property type="match status" value="1"/>
</dbReference>
<evidence type="ECO:0000256" key="6">
    <source>
        <dbReference type="RuleBase" id="RU003994"/>
    </source>
</evidence>